<proteinExistence type="predicted"/>
<keyword evidence="3" id="KW-0812">Transmembrane</keyword>
<gene>
    <name evidence="5" type="ORF">ACFODZ_06095</name>
</gene>
<dbReference type="InterPro" id="IPR000160">
    <property type="entry name" value="GGDEF_dom"/>
</dbReference>
<dbReference type="PROSITE" id="PS50887">
    <property type="entry name" value="GGDEF"/>
    <property type="match status" value="1"/>
</dbReference>
<dbReference type="PANTHER" id="PTHR45138:SF9">
    <property type="entry name" value="DIGUANYLATE CYCLASE DGCM-RELATED"/>
    <property type="match status" value="1"/>
</dbReference>
<dbReference type="Pfam" id="PF00990">
    <property type="entry name" value="GGDEF"/>
    <property type="match status" value="1"/>
</dbReference>
<accession>A0ABV7JCI8</accession>
<reference evidence="6" key="1">
    <citation type="journal article" date="2019" name="Int. J. Syst. Evol. Microbiol.">
        <title>The Global Catalogue of Microorganisms (GCM) 10K type strain sequencing project: providing services to taxonomists for standard genome sequencing and annotation.</title>
        <authorList>
            <consortium name="The Broad Institute Genomics Platform"/>
            <consortium name="The Broad Institute Genome Sequencing Center for Infectious Disease"/>
            <person name="Wu L."/>
            <person name="Ma J."/>
        </authorList>
    </citation>
    <scope>NUCLEOTIDE SEQUENCE [LARGE SCALE GENOMIC DNA]</scope>
    <source>
        <strain evidence="6">KCTC 42953</strain>
    </source>
</reference>
<feature type="transmembrane region" description="Helical" evidence="3">
    <location>
        <begin position="17"/>
        <end position="37"/>
    </location>
</feature>
<feature type="domain" description="GGDEF" evidence="4">
    <location>
        <begin position="226"/>
        <end position="363"/>
    </location>
</feature>
<feature type="transmembrane region" description="Helical" evidence="3">
    <location>
        <begin position="114"/>
        <end position="142"/>
    </location>
</feature>
<dbReference type="Gene3D" id="3.30.70.270">
    <property type="match status" value="1"/>
</dbReference>
<keyword evidence="3" id="KW-1133">Transmembrane helix</keyword>
<evidence type="ECO:0000313" key="6">
    <source>
        <dbReference type="Proteomes" id="UP001595533"/>
    </source>
</evidence>
<feature type="transmembrane region" description="Helical" evidence="3">
    <location>
        <begin position="49"/>
        <end position="69"/>
    </location>
</feature>
<name>A0ABV7JCI8_9GAMM</name>
<dbReference type="PANTHER" id="PTHR45138">
    <property type="entry name" value="REGULATORY COMPONENTS OF SENSORY TRANSDUCTION SYSTEM"/>
    <property type="match status" value="1"/>
</dbReference>
<dbReference type="InterPro" id="IPR043128">
    <property type="entry name" value="Rev_trsase/Diguanyl_cyclase"/>
</dbReference>
<dbReference type="Proteomes" id="UP001595533">
    <property type="component" value="Unassembled WGS sequence"/>
</dbReference>
<dbReference type="SUPFAM" id="SSF55073">
    <property type="entry name" value="Nucleotide cyclase"/>
    <property type="match status" value="1"/>
</dbReference>
<dbReference type="EMBL" id="JBHRTS010000003">
    <property type="protein sequence ID" value="MFC3193806.1"/>
    <property type="molecule type" value="Genomic_DNA"/>
</dbReference>
<keyword evidence="3" id="KW-0472">Membrane</keyword>
<evidence type="ECO:0000256" key="1">
    <source>
        <dbReference type="ARBA" id="ARBA00012528"/>
    </source>
</evidence>
<dbReference type="SMART" id="SM00267">
    <property type="entry name" value="GGDEF"/>
    <property type="match status" value="1"/>
</dbReference>
<organism evidence="5 6">
    <name type="scientific">Marinicella sediminis</name>
    <dbReference type="NCBI Taxonomy" id="1792834"/>
    <lineage>
        <taxon>Bacteria</taxon>
        <taxon>Pseudomonadati</taxon>
        <taxon>Pseudomonadota</taxon>
        <taxon>Gammaproteobacteria</taxon>
        <taxon>Lysobacterales</taxon>
        <taxon>Marinicellaceae</taxon>
        <taxon>Marinicella</taxon>
    </lineage>
</organism>
<protein>
    <recommendedName>
        <fullName evidence="1">diguanylate cyclase</fullName>
        <ecNumber evidence="1">2.7.7.65</ecNumber>
    </recommendedName>
</protein>
<evidence type="ECO:0000256" key="2">
    <source>
        <dbReference type="ARBA" id="ARBA00034247"/>
    </source>
</evidence>
<evidence type="ECO:0000256" key="3">
    <source>
        <dbReference type="SAM" id="Phobius"/>
    </source>
</evidence>
<comment type="caution">
    <text evidence="5">The sequence shown here is derived from an EMBL/GenBank/DDBJ whole genome shotgun (WGS) entry which is preliminary data.</text>
</comment>
<dbReference type="InterPro" id="IPR050469">
    <property type="entry name" value="Diguanylate_Cyclase"/>
</dbReference>
<keyword evidence="6" id="KW-1185">Reference proteome</keyword>
<dbReference type="NCBIfam" id="TIGR00254">
    <property type="entry name" value="GGDEF"/>
    <property type="match status" value="1"/>
</dbReference>
<sequence length="379" mass="42189">MNQPYNPGYYFEQVFEIRWWALLFGAFSLGVFFYLDTMRFSGASLDKAMAARLIYQLLPFVLLIGATHLQKTGVLSKETVFLISAVCISVIGIGHAEIIQIAHQNAFTFPRIGLTIVLIYAGILLVMPLLHSFISSVFIIVVAANAYLSTGMVIDEIISISVFYLLFSGCCVFMNHICAKILLANSKLVKRINEQANTDNLTGLNNRRRFFESSDQVYKHSSREHKPYAVLLVDLDHFKKINDTLGHKTGDHVLIKMASNLNNLCRRPLDMAARFGGDEFVVLLYDSTEDHINKVCQTIINETECITAALSEKAPDTQLGVSIGVAINHAHEPYNIKTLIEMADQALYTVKNNGKNGYVIAGKQAISSVDKHSDFISLA</sequence>
<feature type="transmembrane region" description="Helical" evidence="3">
    <location>
        <begin position="81"/>
        <end position="102"/>
    </location>
</feature>
<dbReference type="CDD" id="cd01949">
    <property type="entry name" value="GGDEF"/>
    <property type="match status" value="1"/>
</dbReference>
<evidence type="ECO:0000259" key="4">
    <source>
        <dbReference type="PROSITE" id="PS50887"/>
    </source>
</evidence>
<feature type="transmembrane region" description="Helical" evidence="3">
    <location>
        <begin position="162"/>
        <end position="183"/>
    </location>
</feature>
<evidence type="ECO:0000313" key="5">
    <source>
        <dbReference type="EMBL" id="MFC3193806.1"/>
    </source>
</evidence>
<dbReference type="EC" id="2.7.7.65" evidence="1"/>
<comment type="catalytic activity">
    <reaction evidence="2">
        <text>2 GTP = 3',3'-c-di-GMP + 2 diphosphate</text>
        <dbReference type="Rhea" id="RHEA:24898"/>
        <dbReference type="ChEBI" id="CHEBI:33019"/>
        <dbReference type="ChEBI" id="CHEBI:37565"/>
        <dbReference type="ChEBI" id="CHEBI:58805"/>
        <dbReference type="EC" id="2.7.7.65"/>
    </reaction>
</comment>
<dbReference type="InterPro" id="IPR029787">
    <property type="entry name" value="Nucleotide_cyclase"/>
</dbReference>
<dbReference type="RefSeq" id="WP_157892814.1">
    <property type="nucleotide sequence ID" value="NZ_JBHRTS010000003.1"/>
</dbReference>